<dbReference type="Gene3D" id="3.30.1370.10">
    <property type="entry name" value="K Homology domain, type 1"/>
    <property type="match status" value="1"/>
</dbReference>
<keyword evidence="8" id="KW-0472">Membrane</keyword>
<dbReference type="InterPro" id="IPR006674">
    <property type="entry name" value="HD_domain"/>
</dbReference>
<dbReference type="AlphaFoldDB" id="A0A1C1A025"/>
<comment type="caution">
    <text evidence="15">The sequence shown here is derived from an EMBL/GenBank/DDBJ whole genome shotgun (WGS) entry which is preliminary data.</text>
</comment>
<evidence type="ECO:0000256" key="12">
    <source>
        <dbReference type="NCBIfam" id="TIGR03319"/>
    </source>
</evidence>
<comment type="subcellular location">
    <subcellularLocation>
        <location evidence="1">Cell membrane</location>
        <topology evidence="1">Single-pass membrane protein</topology>
    </subcellularLocation>
</comment>
<keyword evidence="13" id="KW-0175">Coiled coil</keyword>
<dbReference type="NCBIfam" id="TIGR03319">
    <property type="entry name" value="RNase_Y"/>
    <property type="match status" value="1"/>
</dbReference>
<feature type="coiled-coil region" evidence="13">
    <location>
        <begin position="36"/>
        <end position="131"/>
    </location>
</feature>
<dbReference type="InterPro" id="IPR003607">
    <property type="entry name" value="HD/PDEase_dom"/>
</dbReference>
<evidence type="ECO:0000256" key="11">
    <source>
        <dbReference type="HAMAP-Rule" id="MF_00335"/>
    </source>
</evidence>
<dbReference type="EC" id="3.1.-.-" evidence="11 12"/>
<evidence type="ECO:0000256" key="8">
    <source>
        <dbReference type="ARBA" id="ARBA00023136"/>
    </source>
</evidence>
<keyword evidence="4 11" id="KW-0255">Endonuclease</keyword>
<dbReference type="RefSeq" id="WP_028558347.1">
    <property type="nucleotide sequence ID" value="NZ_LYPC01000022.1"/>
</dbReference>
<gene>
    <name evidence="11" type="primary">rny</name>
    <name evidence="15" type="ORF">A8709_19390</name>
</gene>
<dbReference type="SUPFAM" id="SSF54791">
    <property type="entry name" value="Eukaryotic type KH-domain (KH-domain type I)"/>
    <property type="match status" value="1"/>
</dbReference>
<evidence type="ECO:0000313" key="15">
    <source>
        <dbReference type="EMBL" id="OCT13746.1"/>
    </source>
</evidence>
<dbReference type="CDD" id="cd00077">
    <property type="entry name" value="HDc"/>
    <property type="match status" value="1"/>
</dbReference>
<evidence type="ECO:0000256" key="9">
    <source>
        <dbReference type="ARBA" id="ARBA00061537"/>
    </source>
</evidence>
<evidence type="ECO:0000256" key="10">
    <source>
        <dbReference type="ARBA" id="ARBA00073072"/>
    </source>
</evidence>
<dbReference type="EMBL" id="LYPC01000022">
    <property type="protein sequence ID" value="OCT13746.1"/>
    <property type="molecule type" value="Genomic_DNA"/>
</dbReference>
<evidence type="ECO:0000256" key="4">
    <source>
        <dbReference type="ARBA" id="ARBA00022759"/>
    </source>
</evidence>
<dbReference type="PANTHER" id="PTHR12826">
    <property type="entry name" value="RIBONUCLEASE Y"/>
    <property type="match status" value="1"/>
</dbReference>
<proteinExistence type="inferred from homology"/>
<dbReference type="GO" id="GO:0005886">
    <property type="term" value="C:plasma membrane"/>
    <property type="evidence" value="ECO:0007669"/>
    <property type="project" value="UniProtKB-SubCell"/>
</dbReference>
<dbReference type="SMART" id="SM00322">
    <property type="entry name" value="KH"/>
    <property type="match status" value="1"/>
</dbReference>
<dbReference type="GO" id="GO:0003723">
    <property type="term" value="F:RNA binding"/>
    <property type="evidence" value="ECO:0007669"/>
    <property type="project" value="UniProtKB-UniRule"/>
</dbReference>
<dbReference type="NCBIfam" id="TIGR00277">
    <property type="entry name" value="HDIG"/>
    <property type="match status" value="1"/>
</dbReference>
<protein>
    <recommendedName>
        <fullName evidence="10 11">Ribonuclease Y</fullName>
        <shortName evidence="11">RNase Y</shortName>
        <ecNumber evidence="11 12">3.1.-.-</ecNumber>
    </recommendedName>
</protein>
<dbReference type="FunFam" id="1.10.3210.10:FF:000003">
    <property type="entry name" value="Ribonuclease Y"/>
    <property type="match status" value="1"/>
</dbReference>
<comment type="function">
    <text evidence="11">Endoribonuclease that initiates mRNA decay.</text>
</comment>
<dbReference type="SUPFAM" id="SSF109604">
    <property type="entry name" value="HD-domain/PDEase-like"/>
    <property type="match status" value="1"/>
</dbReference>
<dbReference type="GO" id="GO:0006402">
    <property type="term" value="P:mRNA catabolic process"/>
    <property type="evidence" value="ECO:0007669"/>
    <property type="project" value="UniProtKB-UniRule"/>
</dbReference>
<dbReference type="InterPro" id="IPR022711">
    <property type="entry name" value="RNase_Y_N"/>
</dbReference>
<dbReference type="CDD" id="cd22431">
    <property type="entry name" value="KH-I_RNaseY"/>
    <property type="match status" value="1"/>
</dbReference>
<dbReference type="InterPro" id="IPR036612">
    <property type="entry name" value="KH_dom_type_1_sf"/>
</dbReference>
<keyword evidence="5 11" id="KW-0378">Hydrolase</keyword>
<sequence>MTAIWIAIILVVGAACLGIGYFIRKSLAEAKISSAETAAEQIRESAKKEAEALKKETVLEAKDEVHKLRSEAEKDIRERRNEIQRQERRLLQKEESLDKKLESLERKEELVANKEKRIEDTQTQIDQLYKSQVSELERISGLTMEEAKSIILTNVEQEVRHETAQLIKEIEQQAKEEGDKKAREIITLAIQRCAADHVAETTVSVVSLPNEEMKGRIIGREGRNIRALETLTGIDLIIDDTPEAVILSGFDPIRREIARTSLEKLVADGRIHPARIEEMVEKSRKEVDERIREYGEQATFEVGVHGLHPDLIKILGRLKFRTSYGQNVLKHSMEVAYLAGLMAGELGVDVTLAKRAGLLHDIGKALDHEVEGSHVEIGVEIGKKYKEHPIVINSIASHHGDVEATSVIAMLVGAADALSAARPGARRETLETYIKRLEKLEEISESFEGVEKSYAIQAGREVRVMVQPEKVDDTEAFRLARDITKKIEGELDYPGHIKVTVIRETRAVEYAK</sequence>
<evidence type="ECO:0000256" key="7">
    <source>
        <dbReference type="ARBA" id="ARBA00022989"/>
    </source>
</evidence>
<dbReference type="GO" id="GO:0004521">
    <property type="term" value="F:RNA endonuclease activity"/>
    <property type="evidence" value="ECO:0007669"/>
    <property type="project" value="UniProtKB-UniRule"/>
</dbReference>
<dbReference type="Proteomes" id="UP000093309">
    <property type="component" value="Unassembled WGS sequence"/>
</dbReference>
<dbReference type="OrthoDB" id="9803205at2"/>
<keyword evidence="3 11" id="KW-0540">Nuclease</keyword>
<dbReference type="InterPro" id="IPR004087">
    <property type="entry name" value="KH_dom"/>
</dbReference>
<keyword evidence="7" id="KW-1133">Transmembrane helix</keyword>
<keyword evidence="16" id="KW-1185">Reference proteome</keyword>
<organism evidence="15 16">
    <name type="scientific">Paenibacillus pectinilyticus</name>
    <dbReference type="NCBI Taxonomy" id="512399"/>
    <lineage>
        <taxon>Bacteria</taxon>
        <taxon>Bacillati</taxon>
        <taxon>Bacillota</taxon>
        <taxon>Bacilli</taxon>
        <taxon>Bacillales</taxon>
        <taxon>Paenibacillaceae</taxon>
        <taxon>Paenibacillus</taxon>
    </lineage>
</organism>
<dbReference type="InterPro" id="IPR004088">
    <property type="entry name" value="KH_dom_type_1"/>
</dbReference>
<accession>A0A1C1A025</accession>
<evidence type="ECO:0000256" key="2">
    <source>
        <dbReference type="ARBA" id="ARBA00022692"/>
    </source>
</evidence>
<evidence type="ECO:0000256" key="5">
    <source>
        <dbReference type="ARBA" id="ARBA00022801"/>
    </source>
</evidence>
<dbReference type="Gene3D" id="1.10.3210.10">
    <property type="entry name" value="Hypothetical protein af1432"/>
    <property type="match status" value="1"/>
</dbReference>
<evidence type="ECO:0000256" key="6">
    <source>
        <dbReference type="ARBA" id="ARBA00022884"/>
    </source>
</evidence>
<feature type="domain" description="HD" evidence="14">
    <location>
        <begin position="328"/>
        <end position="421"/>
    </location>
</feature>
<dbReference type="PROSITE" id="PS51831">
    <property type="entry name" value="HD"/>
    <property type="match status" value="1"/>
</dbReference>
<dbReference type="InterPro" id="IPR017705">
    <property type="entry name" value="Ribonuclease_Y"/>
</dbReference>
<comment type="similarity">
    <text evidence="9 11">Belongs to the RNase Y family.</text>
</comment>
<dbReference type="Pfam" id="PF00013">
    <property type="entry name" value="KH_1"/>
    <property type="match status" value="1"/>
</dbReference>
<dbReference type="InterPro" id="IPR006675">
    <property type="entry name" value="HDIG_dom"/>
</dbReference>
<keyword evidence="2" id="KW-0812">Transmembrane</keyword>
<evidence type="ECO:0000313" key="16">
    <source>
        <dbReference type="Proteomes" id="UP000093309"/>
    </source>
</evidence>
<dbReference type="Pfam" id="PF12072">
    <property type="entry name" value="RNase_Y_N"/>
    <property type="match status" value="1"/>
</dbReference>
<dbReference type="GO" id="GO:0016787">
    <property type="term" value="F:hydrolase activity"/>
    <property type="evidence" value="ECO:0007669"/>
    <property type="project" value="UniProtKB-KW"/>
</dbReference>
<name>A0A1C1A025_9BACL</name>
<dbReference type="SMART" id="SM00471">
    <property type="entry name" value="HDc"/>
    <property type="match status" value="1"/>
</dbReference>
<evidence type="ECO:0000256" key="13">
    <source>
        <dbReference type="SAM" id="Coils"/>
    </source>
</evidence>
<dbReference type="Pfam" id="PF01966">
    <property type="entry name" value="HD"/>
    <property type="match status" value="1"/>
</dbReference>
<dbReference type="PANTHER" id="PTHR12826:SF15">
    <property type="entry name" value="RIBONUCLEASE Y"/>
    <property type="match status" value="1"/>
</dbReference>
<dbReference type="PROSITE" id="PS50084">
    <property type="entry name" value="KH_TYPE_1"/>
    <property type="match status" value="1"/>
</dbReference>
<evidence type="ECO:0000256" key="3">
    <source>
        <dbReference type="ARBA" id="ARBA00022722"/>
    </source>
</evidence>
<evidence type="ECO:0000259" key="14">
    <source>
        <dbReference type="PROSITE" id="PS51831"/>
    </source>
</evidence>
<dbReference type="HAMAP" id="MF_00335">
    <property type="entry name" value="RNase_Y"/>
    <property type="match status" value="1"/>
</dbReference>
<evidence type="ECO:0000256" key="1">
    <source>
        <dbReference type="ARBA" id="ARBA00004162"/>
    </source>
</evidence>
<keyword evidence="6 11" id="KW-0694">RNA-binding</keyword>
<dbReference type="FunFam" id="3.30.1370.10:FF:000006">
    <property type="entry name" value="Ribonuclease Y"/>
    <property type="match status" value="1"/>
</dbReference>
<dbReference type="STRING" id="512399.A8709_19390"/>
<reference evidence="16" key="1">
    <citation type="submission" date="2016-05" db="EMBL/GenBank/DDBJ databases">
        <title>Paenibacillus oryzae. sp. nov., isolated from the rice root.</title>
        <authorList>
            <person name="Zhang J."/>
            <person name="Zhang X."/>
        </authorList>
    </citation>
    <scope>NUCLEOTIDE SEQUENCE [LARGE SCALE GENOMIC DNA]</scope>
    <source>
        <strain evidence="16">KCTC13222</strain>
    </source>
</reference>